<dbReference type="GO" id="GO:0048038">
    <property type="term" value="F:quinone binding"/>
    <property type="evidence" value="ECO:0007669"/>
    <property type="project" value="TreeGrafter"/>
</dbReference>
<feature type="region of interest" description="Disordered" evidence="6">
    <location>
        <begin position="352"/>
        <end position="409"/>
    </location>
</feature>
<evidence type="ECO:0000256" key="4">
    <source>
        <dbReference type="ARBA" id="ARBA00023242"/>
    </source>
</evidence>
<dbReference type="GO" id="GO:0016616">
    <property type="term" value="F:oxidoreductase activity, acting on the CH-OH group of donors, NAD or NADP as acceptor"/>
    <property type="evidence" value="ECO:0007669"/>
    <property type="project" value="TreeGrafter"/>
</dbReference>
<dbReference type="PANTHER" id="PTHR42760:SF83">
    <property type="entry name" value="(3R)-3-HYDROXYACYL-COA DEHYDROGENASE"/>
    <property type="match status" value="1"/>
</dbReference>
<dbReference type="SMART" id="SM00066">
    <property type="entry name" value="GAL4"/>
    <property type="match status" value="1"/>
</dbReference>
<dbReference type="GO" id="GO:0008270">
    <property type="term" value="F:zinc ion binding"/>
    <property type="evidence" value="ECO:0007669"/>
    <property type="project" value="InterPro"/>
</dbReference>
<evidence type="ECO:0000313" key="8">
    <source>
        <dbReference type="EMBL" id="KAJ4248409.1"/>
    </source>
</evidence>
<proteinExistence type="inferred from homology"/>
<dbReference type="Pfam" id="PF13561">
    <property type="entry name" value="adh_short_C2"/>
    <property type="match status" value="1"/>
</dbReference>
<feature type="compositionally biased region" description="Polar residues" evidence="6">
    <location>
        <begin position="363"/>
        <end position="376"/>
    </location>
</feature>
<evidence type="ECO:0000256" key="2">
    <source>
        <dbReference type="ARBA" id="ARBA00022857"/>
    </source>
</evidence>
<dbReference type="PRINTS" id="PR00081">
    <property type="entry name" value="GDHRDH"/>
</dbReference>
<evidence type="ECO:0000256" key="5">
    <source>
        <dbReference type="ARBA" id="ARBA00023308"/>
    </source>
</evidence>
<dbReference type="OrthoDB" id="5073329at2759"/>
<accession>A0A9W8RPU5</accession>
<dbReference type="CDD" id="cd12148">
    <property type="entry name" value="fungal_TF_MHR"/>
    <property type="match status" value="1"/>
</dbReference>
<reference evidence="8" key="1">
    <citation type="submission" date="2022-09" db="EMBL/GenBank/DDBJ databases">
        <title>Fusarium specimens isolated from Avocado Roots.</title>
        <authorList>
            <person name="Stajich J."/>
            <person name="Roper C."/>
            <person name="Heimlech-Rivalta G."/>
        </authorList>
    </citation>
    <scope>NUCLEOTIDE SEQUENCE</scope>
    <source>
        <strain evidence="8">CF00136</strain>
    </source>
</reference>
<dbReference type="Gene3D" id="3.40.50.720">
    <property type="entry name" value="NAD(P)-binding Rossmann-like Domain"/>
    <property type="match status" value="1"/>
</dbReference>
<dbReference type="SUPFAM" id="SSF57701">
    <property type="entry name" value="Zn2/Cys6 DNA-binding domain"/>
    <property type="match status" value="1"/>
</dbReference>
<sequence>MSAAIRLLAGKTAAITGGTTGIGRAITLEYLRQGANVAVNHLGLSRDEPLRKSLIEEAARLSKEAPAGAPTGQLLELAGDVTDPKTGEQLVAEAVERWGQLDIFVANAGIFKASSFLDIDKEMFDTSMRVNVNGAFYACQAAARQMVKQGKGGSIIGISSISALLGGGQQVHYTPTKAALLSMTQSMAIALAKDKIRVNALLPGTIHTQLADKDMANEEKRKYLEHRIPWGRVGKPEDLAGPAVFLATDKMSGFVTGAQLLVDGGILGSSAADKTGHYCRLSTDRQWNPIRVVPPTSPVLSLEGDCRVVKVCAKQQDEPFSLTCRRRHVKCDEVKPRCGGCSRKKARCEYAKTQGGTKRTRQHASPDNSIQESGTIEISPDDQPLPPSRGATPIRSPTVEQHEDQPAESTDLNIQVPSEEHALPIDSPQHDEPATIGIQEASRHADRQIIQSPQNSLGSHGDYGNRTYPQLDSIPYGLPSPAQLSFHPMSITYGSPPDASLTLKWLDLLLGDAAINYGPLPEVFPDPGGTNIFGNSAVQSPTALGESHVSHTGGDTTGPFETHTIEPRIETRNSYLRERIPAGEDHVREKDQTWQALEPINLQTQELILFRHFTDHISQWMDLFEPQKPFGTLVPHLALHNVGLMNAILALSARHLDIMNRDTPTYAAGFRPTPDDTIGYYYKTLHYCQEAMQYGGYKTSLELLASAFIISAYEMLDGSNTDWEKHLKGVFWIQRSQTIHGHSDGLRQAVWWAWLCQDVWAAFREKRKPFTFWRPNRPLADLNPNELAARAVYNFAHVVGFCARDDVSKTPEYIAAKTQEADLLSRQLDYWASYLTHEFQPLPMIASEGESSPFPHVWIQPPSFAVSMQVYYCSRILLDLHRPCSGGYEEYLGKQRILKKWASITCGIAKSLSDHASSVLSSQCVFIAGMVIEDPDQRSAILDILDVCSRRAGWPGYPLGRELKEIWHA</sequence>
<dbReference type="InterPro" id="IPR002347">
    <property type="entry name" value="SDR_fam"/>
</dbReference>
<dbReference type="Pfam" id="PF00172">
    <property type="entry name" value="Zn_clus"/>
    <property type="match status" value="1"/>
</dbReference>
<comment type="caution">
    <text evidence="8">The sequence shown here is derived from an EMBL/GenBank/DDBJ whole genome shotgun (WGS) entry which is preliminary data.</text>
</comment>
<dbReference type="Pfam" id="PF11951">
    <property type="entry name" value="Fungal_trans_2"/>
    <property type="match status" value="1"/>
</dbReference>
<dbReference type="GO" id="GO:0000981">
    <property type="term" value="F:DNA-binding transcription factor activity, RNA polymerase II-specific"/>
    <property type="evidence" value="ECO:0007669"/>
    <property type="project" value="InterPro"/>
</dbReference>
<dbReference type="InterPro" id="IPR036291">
    <property type="entry name" value="NAD(P)-bd_dom_sf"/>
</dbReference>
<keyword evidence="3" id="KW-0560">Oxidoreductase</keyword>
<dbReference type="PROSITE" id="PS50048">
    <property type="entry name" value="ZN2_CY6_FUNGAL_2"/>
    <property type="match status" value="1"/>
</dbReference>
<dbReference type="InterPro" id="IPR001138">
    <property type="entry name" value="Zn2Cys6_DnaBD"/>
</dbReference>
<dbReference type="InterPro" id="IPR036864">
    <property type="entry name" value="Zn2-C6_fun-type_DNA-bd_sf"/>
</dbReference>
<dbReference type="PANTHER" id="PTHR42760">
    <property type="entry name" value="SHORT-CHAIN DEHYDROGENASES/REDUCTASES FAMILY MEMBER"/>
    <property type="match status" value="1"/>
</dbReference>
<evidence type="ECO:0000259" key="7">
    <source>
        <dbReference type="PROSITE" id="PS50048"/>
    </source>
</evidence>
<evidence type="ECO:0000256" key="6">
    <source>
        <dbReference type="SAM" id="MobiDB-lite"/>
    </source>
</evidence>
<comment type="similarity">
    <text evidence="1">Belongs to the short-chain dehydrogenases/reductases (SDR) family.</text>
</comment>
<organism evidence="8 9">
    <name type="scientific">Fusarium torreyae</name>
    <dbReference type="NCBI Taxonomy" id="1237075"/>
    <lineage>
        <taxon>Eukaryota</taxon>
        <taxon>Fungi</taxon>
        <taxon>Dikarya</taxon>
        <taxon>Ascomycota</taxon>
        <taxon>Pezizomycotina</taxon>
        <taxon>Sordariomycetes</taxon>
        <taxon>Hypocreomycetidae</taxon>
        <taxon>Hypocreales</taxon>
        <taxon>Nectriaceae</taxon>
        <taxon>Fusarium</taxon>
    </lineage>
</organism>
<dbReference type="FunFam" id="3.40.50.720:FF:000417">
    <property type="entry name" value="Glucose 1-dehydrogenase, putative"/>
    <property type="match status" value="1"/>
</dbReference>
<dbReference type="AlphaFoldDB" id="A0A9W8RPU5"/>
<evidence type="ECO:0000256" key="1">
    <source>
        <dbReference type="ARBA" id="ARBA00006484"/>
    </source>
</evidence>
<feature type="domain" description="Zn(2)-C6 fungal-type" evidence="7">
    <location>
        <begin position="324"/>
        <end position="350"/>
    </location>
</feature>
<dbReference type="PRINTS" id="PR00080">
    <property type="entry name" value="SDRFAMILY"/>
</dbReference>
<protein>
    <recommendedName>
        <fullName evidence="7">Zn(2)-C6 fungal-type domain-containing protein</fullName>
    </recommendedName>
</protein>
<dbReference type="EMBL" id="JAOQAZ010000036">
    <property type="protein sequence ID" value="KAJ4248409.1"/>
    <property type="molecule type" value="Genomic_DNA"/>
</dbReference>
<name>A0A9W8RPU5_9HYPO</name>
<keyword evidence="9" id="KW-1185">Reference proteome</keyword>
<gene>
    <name evidence="8" type="ORF">NW762_012746</name>
</gene>
<dbReference type="Gene3D" id="4.10.240.10">
    <property type="entry name" value="Zn(2)-C6 fungal-type DNA-binding domain"/>
    <property type="match status" value="1"/>
</dbReference>
<dbReference type="GO" id="GO:0019301">
    <property type="term" value="P:rhamnose catabolic process"/>
    <property type="evidence" value="ECO:0007669"/>
    <property type="project" value="UniProtKB-ARBA"/>
</dbReference>
<dbReference type="CDD" id="cd05233">
    <property type="entry name" value="SDR_c"/>
    <property type="match status" value="1"/>
</dbReference>
<dbReference type="InterPro" id="IPR021858">
    <property type="entry name" value="Fun_TF"/>
</dbReference>
<dbReference type="GO" id="GO:0006633">
    <property type="term" value="P:fatty acid biosynthetic process"/>
    <property type="evidence" value="ECO:0007669"/>
    <property type="project" value="TreeGrafter"/>
</dbReference>
<evidence type="ECO:0000313" key="9">
    <source>
        <dbReference type="Proteomes" id="UP001152049"/>
    </source>
</evidence>
<keyword evidence="5" id="KW-0684">Rhamnose metabolism</keyword>
<keyword evidence="2" id="KW-0521">NADP</keyword>
<dbReference type="NCBIfam" id="NF005559">
    <property type="entry name" value="PRK07231.1"/>
    <property type="match status" value="1"/>
</dbReference>
<dbReference type="SUPFAM" id="SSF51735">
    <property type="entry name" value="NAD(P)-binding Rossmann-fold domains"/>
    <property type="match status" value="1"/>
</dbReference>
<dbReference type="CDD" id="cd00067">
    <property type="entry name" value="GAL4"/>
    <property type="match status" value="1"/>
</dbReference>
<keyword evidence="4" id="KW-0539">Nucleus</keyword>
<evidence type="ECO:0000256" key="3">
    <source>
        <dbReference type="ARBA" id="ARBA00023002"/>
    </source>
</evidence>
<dbReference type="Proteomes" id="UP001152049">
    <property type="component" value="Unassembled WGS sequence"/>
</dbReference>